<reference evidence="4" key="1">
    <citation type="submission" date="2021-03" db="EMBL/GenBank/DDBJ databases">
        <title>The complete genome sequence of Acetobacter sp. TBRC 12339.</title>
        <authorList>
            <person name="Charoenyingcharoen P."/>
            <person name="Yukphan P."/>
        </authorList>
    </citation>
    <scope>NUCLEOTIDE SEQUENCE</scope>
    <source>
        <strain evidence="4">TBRC 12339</strain>
    </source>
</reference>
<accession>A0A939HMH4</accession>
<dbReference type="SUPFAM" id="SSF53335">
    <property type="entry name" value="S-adenosyl-L-methionine-dependent methyltransferases"/>
    <property type="match status" value="1"/>
</dbReference>
<evidence type="ECO:0000256" key="2">
    <source>
        <dbReference type="ARBA" id="ARBA00022691"/>
    </source>
</evidence>
<evidence type="ECO:0000313" key="5">
    <source>
        <dbReference type="Proteomes" id="UP000664073"/>
    </source>
</evidence>
<dbReference type="Proteomes" id="UP000664073">
    <property type="component" value="Unassembled WGS sequence"/>
</dbReference>
<dbReference type="InterPro" id="IPR007848">
    <property type="entry name" value="Small_mtfrase_dom"/>
</dbReference>
<protein>
    <submittedName>
        <fullName evidence="4">Methyltransferase</fullName>
    </submittedName>
</protein>
<sequence length="251" mass="26623">MHPVPVPPPHQITRGTLQRGRLSYSQFQQGYRTGLEPILMAAAVPARAGQSVLEIGCGAGAGLLCLGHRVAGIKGQGVEKDPETAALAQLNLRANAQGDMDVITASFPEDITPAQKFDHCMANPPWHADKSSASPVPRRDLARRLGRDALRLWVQGCAAVLQHKGTLTLALPCALLDQAVTELTTGGFGGVTLYPFWPKTGREARIMLLQARFGVKSPARILPGLVLHEADGAFTPLARAVLEDGAALPGL</sequence>
<dbReference type="InterPro" id="IPR050210">
    <property type="entry name" value="tRNA_Adenine-N(6)_MTase"/>
</dbReference>
<evidence type="ECO:0000259" key="3">
    <source>
        <dbReference type="Pfam" id="PF05175"/>
    </source>
</evidence>
<gene>
    <name evidence="4" type="ORF">J2D77_02625</name>
</gene>
<keyword evidence="2" id="KW-0949">S-adenosyl-L-methionine</keyword>
<keyword evidence="1 4" id="KW-0489">Methyltransferase</keyword>
<keyword evidence="5" id="KW-1185">Reference proteome</keyword>
<dbReference type="EMBL" id="JAFVMH010000001">
    <property type="protein sequence ID" value="MBO1324052.1"/>
    <property type="molecule type" value="Genomic_DNA"/>
</dbReference>
<comment type="caution">
    <text evidence="4">The sequence shown here is derived from an EMBL/GenBank/DDBJ whole genome shotgun (WGS) entry which is preliminary data.</text>
</comment>
<feature type="domain" description="Methyltransferase small" evidence="3">
    <location>
        <begin position="40"/>
        <end position="134"/>
    </location>
</feature>
<organism evidence="4 5">
    <name type="scientific">Acetobacter garciniae</name>
    <dbReference type="NCBI Taxonomy" id="2817435"/>
    <lineage>
        <taxon>Bacteria</taxon>
        <taxon>Pseudomonadati</taxon>
        <taxon>Pseudomonadota</taxon>
        <taxon>Alphaproteobacteria</taxon>
        <taxon>Acetobacterales</taxon>
        <taxon>Acetobacteraceae</taxon>
        <taxon>Acetobacter</taxon>
    </lineage>
</organism>
<dbReference type="CDD" id="cd02440">
    <property type="entry name" value="AdoMet_MTases"/>
    <property type="match status" value="1"/>
</dbReference>
<dbReference type="GO" id="GO:0008168">
    <property type="term" value="F:methyltransferase activity"/>
    <property type="evidence" value="ECO:0007669"/>
    <property type="project" value="UniProtKB-KW"/>
</dbReference>
<dbReference type="InterPro" id="IPR029063">
    <property type="entry name" value="SAM-dependent_MTases_sf"/>
</dbReference>
<dbReference type="Pfam" id="PF05175">
    <property type="entry name" value="MTS"/>
    <property type="match status" value="1"/>
</dbReference>
<name>A0A939HMH4_9PROT</name>
<keyword evidence="1 4" id="KW-0808">Transferase</keyword>
<proteinExistence type="predicted"/>
<dbReference type="PANTHER" id="PTHR47739">
    <property type="entry name" value="TRNA1(VAL) (ADENINE(37)-N6)-METHYLTRANSFERASE"/>
    <property type="match status" value="1"/>
</dbReference>
<evidence type="ECO:0000313" key="4">
    <source>
        <dbReference type="EMBL" id="MBO1324052.1"/>
    </source>
</evidence>
<dbReference type="AlphaFoldDB" id="A0A939HMH4"/>
<evidence type="ECO:0000256" key="1">
    <source>
        <dbReference type="ARBA" id="ARBA00022603"/>
    </source>
</evidence>
<dbReference type="PANTHER" id="PTHR47739:SF1">
    <property type="entry name" value="TRNA1(VAL) (ADENINE(37)-N6)-METHYLTRANSFERASE"/>
    <property type="match status" value="1"/>
</dbReference>
<dbReference type="Gene3D" id="3.40.50.150">
    <property type="entry name" value="Vaccinia Virus protein VP39"/>
    <property type="match status" value="1"/>
</dbReference>
<dbReference type="GO" id="GO:0032259">
    <property type="term" value="P:methylation"/>
    <property type="evidence" value="ECO:0007669"/>
    <property type="project" value="UniProtKB-KW"/>
</dbReference>
<dbReference type="RefSeq" id="WP_207844713.1">
    <property type="nucleotide sequence ID" value="NZ_JAFVMH010000001.1"/>
</dbReference>